<dbReference type="OrthoDB" id="6513042at2759"/>
<evidence type="ECO:0000256" key="1">
    <source>
        <dbReference type="SAM" id="Phobius"/>
    </source>
</evidence>
<feature type="transmembrane region" description="Helical" evidence="1">
    <location>
        <begin position="40"/>
        <end position="60"/>
    </location>
</feature>
<dbReference type="Proteomes" id="UP001141806">
    <property type="component" value="Unassembled WGS sequence"/>
</dbReference>
<dbReference type="EMBL" id="JAMYWD010000012">
    <property type="protein sequence ID" value="KAJ4951054.1"/>
    <property type="molecule type" value="Genomic_DNA"/>
</dbReference>
<keyword evidence="1" id="KW-0472">Membrane</keyword>
<comment type="caution">
    <text evidence="2">The sequence shown here is derived from an EMBL/GenBank/DDBJ whole genome shotgun (WGS) entry which is preliminary data.</text>
</comment>
<dbReference type="AlphaFoldDB" id="A0A9Q0GSR1"/>
<evidence type="ECO:0000313" key="3">
    <source>
        <dbReference type="Proteomes" id="UP001141806"/>
    </source>
</evidence>
<keyword evidence="1" id="KW-0812">Transmembrane</keyword>
<reference evidence="2" key="1">
    <citation type="journal article" date="2023" name="Plant J.">
        <title>The genome of the king protea, Protea cynaroides.</title>
        <authorList>
            <person name="Chang J."/>
            <person name="Duong T.A."/>
            <person name="Schoeman C."/>
            <person name="Ma X."/>
            <person name="Roodt D."/>
            <person name="Barker N."/>
            <person name="Li Z."/>
            <person name="Van de Peer Y."/>
            <person name="Mizrachi E."/>
        </authorList>
    </citation>
    <scope>NUCLEOTIDE SEQUENCE</scope>
    <source>
        <tissue evidence="2">Young leaves</tissue>
    </source>
</reference>
<keyword evidence="1" id="KW-1133">Transmembrane helix</keyword>
<feature type="transmembrane region" description="Helical" evidence="1">
    <location>
        <begin position="12"/>
        <end position="34"/>
    </location>
</feature>
<name>A0A9Q0GSR1_9MAGN</name>
<accession>A0A9Q0GSR1</accession>
<gene>
    <name evidence="2" type="ORF">NE237_027886</name>
</gene>
<proteinExistence type="predicted"/>
<sequence>MTSQQQLSFPPATSSSSTSLCHPLILFLFFSINFRSRSGLLSGLLRLIPFLTLLIVVPISRPRVAALYLMVLVVFPKGRDGGGGSSSGGSSNQAAVDALAAEMIGLNFEETGEDENYEYGMGNLTEHACTYCGVHNPACVVRCHEPSCQQ</sequence>
<evidence type="ECO:0000313" key="2">
    <source>
        <dbReference type="EMBL" id="KAJ4951054.1"/>
    </source>
</evidence>
<keyword evidence="3" id="KW-1185">Reference proteome</keyword>
<organism evidence="2 3">
    <name type="scientific">Protea cynaroides</name>
    <dbReference type="NCBI Taxonomy" id="273540"/>
    <lineage>
        <taxon>Eukaryota</taxon>
        <taxon>Viridiplantae</taxon>
        <taxon>Streptophyta</taxon>
        <taxon>Embryophyta</taxon>
        <taxon>Tracheophyta</taxon>
        <taxon>Spermatophyta</taxon>
        <taxon>Magnoliopsida</taxon>
        <taxon>Proteales</taxon>
        <taxon>Proteaceae</taxon>
        <taxon>Protea</taxon>
    </lineage>
</organism>
<protein>
    <submittedName>
        <fullName evidence="2">Uncharacterized protein</fullName>
    </submittedName>
</protein>